<organism evidence="1 2">
    <name type="scientific">Streptomyces castrisilvae</name>
    <dbReference type="NCBI Taxonomy" id="3033811"/>
    <lineage>
        <taxon>Bacteria</taxon>
        <taxon>Bacillati</taxon>
        <taxon>Actinomycetota</taxon>
        <taxon>Actinomycetes</taxon>
        <taxon>Kitasatosporales</taxon>
        <taxon>Streptomycetaceae</taxon>
        <taxon>Streptomyces</taxon>
    </lineage>
</organism>
<keyword evidence="2" id="KW-1185">Reference proteome</keyword>
<accession>A0ABY9HBM1</accession>
<evidence type="ECO:0000313" key="1">
    <source>
        <dbReference type="EMBL" id="WLQ31925.1"/>
    </source>
</evidence>
<protein>
    <submittedName>
        <fullName evidence="1">Uncharacterized protein</fullName>
    </submittedName>
</protein>
<dbReference type="SUPFAM" id="SSF109709">
    <property type="entry name" value="KorB DNA-binding domain-like"/>
    <property type="match status" value="1"/>
</dbReference>
<name>A0ABY9HBM1_9ACTN</name>
<gene>
    <name evidence="1" type="ORF">P8A18_00055</name>
</gene>
<proteinExistence type="predicted"/>
<dbReference type="Proteomes" id="UP001239522">
    <property type="component" value="Chromosome"/>
</dbReference>
<sequence length="282" mass="31659">MGRLGVIERPDLPSGARRDLNQELHLLHRRAGLPSVRELAEAIGKSPSGVHNAFRLAKVPEQRLTMAIVDWLTLQVRDWGVGISQATGIEKALRRFERLWYQAKREEEALAAQGEPPRMSDATRRLLFALSPECSMSHPTRQLPQPHDIVALEDPAAGRTPAFLRKTGLRPEAPNPWHLIHLCRSCRRRREAGELTEAELRAARFALDRRPGAARHYAAYHDQVLLGAEEAIDMNVLGRVQVIIMADPEVAAPPYTLNHGELVVDRSRGSLDWGDHPCEDEH</sequence>
<evidence type="ECO:0000313" key="2">
    <source>
        <dbReference type="Proteomes" id="UP001239522"/>
    </source>
</evidence>
<reference evidence="1 2" key="1">
    <citation type="submission" date="2023-03" db="EMBL/GenBank/DDBJ databases">
        <title>Isolation and description of six Streptomyces strains from soil environments, able to metabolize different microbial glucans.</title>
        <authorList>
            <person name="Widen T."/>
            <person name="Larsbrink J."/>
        </authorList>
    </citation>
    <scope>NUCLEOTIDE SEQUENCE [LARGE SCALE GENOMIC DNA]</scope>
    <source>
        <strain evidence="1 2">Mut1</strain>
    </source>
</reference>
<dbReference type="EMBL" id="CP120997">
    <property type="protein sequence ID" value="WLQ31925.1"/>
    <property type="molecule type" value="Genomic_DNA"/>
</dbReference>
<dbReference type="RefSeq" id="WP_306050440.1">
    <property type="nucleotide sequence ID" value="NZ_CP120997.1"/>
</dbReference>